<reference evidence="2 3" key="1">
    <citation type="submission" date="2022-08" db="EMBL/GenBank/DDBJ databases">
        <authorList>
            <person name="Somphong A."/>
            <person name="Phongsopitanun W."/>
        </authorList>
    </citation>
    <scope>NUCLEOTIDE SEQUENCE [LARGE SCALE GENOMIC DNA]</scope>
    <source>
        <strain evidence="2 3">LP11</strain>
    </source>
</reference>
<protein>
    <submittedName>
        <fullName evidence="2">Uncharacterized protein</fullName>
    </submittedName>
</protein>
<feature type="coiled-coil region" evidence="1">
    <location>
        <begin position="17"/>
        <end position="86"/>
    </location>
</feature>
<organism evidence="2 3">
    <name type="scientific">Streptomyces pyxinicus</name>
    <dbReference type="NCBI Taxonomy" id="2970331"/>
    <lineage>
        <taxon>Bacteria</taxon>
        <taxon>Bacillati</taxon>
        <taxon>Actinomycetota</taxon>
        <taxon>Actinomycetes</taxon>
        <taxon>Kitasatosporales</taxon>
        <taxon>Streptomycetaceae</taxon>
        <taxon>Streptomyces</taxon>
    </lineage>
</organism>
<evidence type="ECO:0000313" key="3">
    <source>
        <dbReference type="Proteomes" id="UP001205612"/>
    </source>
</evidence>
<evidence type="ECO:0000256" key="1">
    <source>
        <dbReference type="SAM" id="Coils"/>
    </source>
</evidence>
<sequence length="173" mass="19352">MTVSLEKLTDPADSVTAAALRLEIQRVTDALELAQADLTRTQGALGSLEARYSNIHGALQREQGEARAAREKFGELRANARDLLREIVTEYDLDDYRSEISDKGENIGLDPLDYSYKGTVTVSFDIEGLRKDDGSEFTEDDVRAWLEATLRASGEFNLDYESSVIEEIELEQE</sequence>
<gene>
    <name evidence="2" type="ORF">NX794_07715</name>
</gene>
<dbReference type="EMBL" id="JANUGP010000004">
    <property type="protein sequence ID" value="MCS0601117.1"/>
    <property type="molecule type" value="Genomic_DNA"/>
</dbReference>
<evidence type="ECO:0000313" key="2">
    <source>
        <dbReference type="EMBL" id="MCS0601117.1"/>
    </source>
</evidence>
<name>A0ABT2AXY4_9ACTN</name>
<accession>A0ABT2AXY4</accession>
<comment type="caution">
    <text evidence="2">The sequence shown here is derived from an EMBL/GenBank/DDBJ whole genome shotgun (WGS) entry which is preliminary data.</text>
</comment>
<keyword evidence="3" id="KW-1185">Reference proteome</keyword>
<keyword evidence="1" id="KW-0175">Coiled coil</keyword>
<dbReference type="Proteomes" id="UP001205612">
    <property type="component" value="Unassembled WGS sequence"/>
</dbReference>
<proteinExistence type="predicted"/>
<dbReference type="RefSeq" id="WP_258777484.1">
    <property type="nucleotide sequence ID" value="NZ_JANUGP010000004.1"/>
</dbReference>